<dbReference type="SUPFAM" id="SSF110849">
    <property type="entry name" value="ParB/Sulfiredoxin"/>
    <property type="match status" value="1"/>
</dbReference>
<dbReference type="GO" id="GO:0007059">
    <property type="term" value="P:chromosome segregation"/>
    <property type="evidence" value="ECO:0007669"/>
    <property type="project" value="UniProtKB-KW"/>
</dbReference>
<dbReference type="EMBL" id="LAZR01010393">
    <property type="protein sequence ID" value="KKM67187.1"/>
    <property type="molecule type" value="Genomic_DNA"/>
</dbReference>
<dbReference type="InterPro" id="IPR004437">
    <property type="entry name" value="ParB/RepB/Spo0J"/>
</dbReference>
<dbReference type="InterPro" id="IPR003115">
    <property type="entry name" value="ParB_N"/>
</dbReference>
<reference evidence="3" key="1">
    <citation type="journal article" date="2015" name="Nature">
        <title>Complex archaea that bridge the gap between prokaryotes and eukaryotes.</title>
        <authorList>
            <person name="Spang A."/>
            <person name="Saw J.H."/>
            <person name="Jorgensen S.L."/>
            <person name="Zaremba-Niedzwiedzka K."/>
            <person name="Martijn J."/>
            <person name="Lind A.E."/>
            <person name="van Eijk R."/>
            <person name="Schleper C."/>
            <person name="Guy L."/>
            <person name="Ettema T.J."/>
        </authorList>
    </citation>
    <scope>NUCLEOTIDE SEQUENCE</scope>
</reference>
<comment type="caution">
    <text evidence="3">The sequence shown here is derived from an EMBL/GenBank/DDBJ whole genome shotgun (WGS) entry which is preliminary data.</text>
</comment>
<accession>A0A0F9MDD0</accession>
<dbReference type="GO" id="GO:0005694">
    <property type="term" value="C:chromosome"/>
    <property type="evidence" value="ECO:0007669"/>
    <property type="project" value="TreeGrafter"/>
</dbReference>
<dbReference type="SUPFAM" id="SSF109709">
    <property type="entry name" value="KorB DNA-binding domain-like"/>
    <property type="match status" value="1"/>
</dbReference>
<dbReference type="GO" id="GO:0003677">
    <property type="term" value="F:DNA binding"/>
    <property type="evidence" value="ECO:0007669"/>
    <property type="project" value="InterPro"/>
</dbReference>
<dbReference type="InterPro" id="IPR050336">
    <property type="entry name" value="Chromosome_partition/occlusion"/>
</dbReference>
<evidence type="ECO:0000259" key="2">
    <source>
        <dbReference type="SMART" id="SM00470"/>
    </source>
</evidence>
<dbReference type="Pfam" id="PF17762">
    <property type="entry name" value="HTH_ParB"/>
    <property type="match status" value="1"/>
</dbReference>
<dbReference type="Pfam" id="PF02195">
    <property type="entry name" value="ParB_N"/>
    <property type="match status" value="1"/>
</dbReference>
<protein>
    <recommendedName>
        <fullName evidence="2">ParB-like N-terminal domain-containing protein</fullName>
    </recommendedName>
</protein>
<gene>
    <name evidence="3" type="ORF">LCGC14_1473740</name>
</gene>
<dbReference type="SMART" id="SM00470">
    <property type="entry name" value="ParB"/>
    <property type="match status" value="1"/>
</dbReference>
<name>A0A0F9MDD0_9ZZZZ</name>
<sequence>MDKIEISKLVADPEQPRQEFEPMAMKRLEESVKKQGILVPLTVEKQKDGTFLIIDGERRFRTAKKLGLKVVPIIVHEAMDNFERMVTRFHLQEQHTNWSSFDKARAINSIKSLTDMTVTDISNTLGLAKNTVTGYLNLLTLSKRTIELSVEKRIPFTHLNLIAIAVKSAPSPKIRRDLEQALVNKVADGVIQKASDIAKYGRVIREENQKVIAKIISNPDYTAKEALVDAGIYGDIQVRTIVNHASWLSGFMAKAIELGFNKNLEGAGQKSLEDLEAKIHKFIDTAGYVEQGK</sequence>
<dbReference type="InterPro" id="IPR041468">
    <property type="entry name" value="HTH_ParB/Spo0J"/>
</dbReference>
<evidence type="ECO:0000313" key="3">
    <source>
        <dbReference type="EMBL" id="KKM67187.1"/>
    </source>
</evidence>
<feature type="domain" description="ParB-like N-terminal" evidence="2">
    <location>
        <begin position="2"/>
        <end position="95"/>
    </location>
</feature>
<proteinExistence type="predicted"/>
<dbReference type="Gene3D" id="1.10.10.2830">
    <property type="match status" value="1"/>
</dbReference>
<dbReference type="InterPro" id="IPR036086">
    <property type="entry name" value="ParB/Sulfiredoxin_sf"/>
</dbReference>
<keyword evidence="1" id="KW-0159">Chromosome partition</keyword>
<evidence type="ECO:0000256" key="1">
    <source>
        <dbReference type="ARBA" id="ARBA00022829"/>
    </source>
</evidence>
<dbReference type="AlphaFoldDB" id="A0A0F9MDD0"/>
<dbReference type="Gene3D" id="3.90.1530.10">
    <property type="entry name" value="Conserved hypothetical protein from pyrococcus furiosus pfu- 392566-001, ParB domain"/>
    <property type="match status" value="1"/>
</dbReference>
<dbReference type="PANTHER" id="PTHR33375">
    <property type="entry name" value="CHROMOSOME-PARTITIONING PROTEIN PARB-RELATED"/>
    <property type="match status" value="1"/>
</dbReference>
<dbReference type="NCBIfam" id="TIGR00180">
    <property type="entry name" value="parB_part"/>
    <property type="match status" value="1"/>
</dbReference>
<organism evidence="3">
    <name type="scientific">marine sediment metagenome</name>
    <dbReference type="NCBI Taxonomy" id="412755"/>
    <lineage>
        <taxon>unclassified sequences</taxon>
        <taxon>metagenomes</taxon>
        <taxon>ecological metagenomes</taxon>
    </lineage>
</organism>
<dbReference type="PANTHER" id="PTHR33375:SF1">
    <property type="entry name" value="CHROMOSOME-PARTITIONING PROTEIN PARB-RELATED"/>
    <property type="match status" value="1"/>
</dbReference>